<proteinExistence type="predicted"/>
<dbReference type="GO" id="GO:0005783">
    <property type="term" value="C:endoplasmic reticulum"/>
    <property type="evidence" value="ECO:0007669"/>
    <property type="project" value="UniProtKB-SubCell"/>
</dbReference>
<keyword evidence="8" id="KW-0223">Dioxygenase</keyword>
<dbReference type="SUPFAM" id="SSF53448">
    <property type="entry name" value="Nucleotide-diphospho-sugar transferases"/>
    <property type="match status" value="1"/>
</dbReference>
<dbReference type="EMBL" id="JAPXFL010000010">
    <property type="protein sequence ID" value="KAK9501158.1"/>
    <property type="molecule type" value="Genomic_DNA"/>
</dbReference>
<evidence type="ECO:0000259" key="14">
    <source>
        <dbReference type="PROSITE" id="PS51471"/>
    </source>
</evidence>
<evidence type="ECO:0000313" key="15">
    <source>
        <dbReference type="EMBL" id="KAK9501158.1"/>
    </source>
</evidence>
<dbReference type="GO" id="GO:0031418">
    <property type="term" value="F:L-ascorbic acid binding"/>
    <property type="evidence" value="ECO:0007669"/>
    <property type="project" value="UniProtKB-KW"/>
</dbReference>
<keyword evidence="16" id="KW-1185">Reference proteome</keyword>
<evidence type="ECO:0000256" key="7">
    <source>
        <dbReference type="ARBA" id="ARBA00022896"/>
    </source>
</evidence>
<keyword evidence="10" id="KW-0408">Iron</keyword>
<feature type="signal peptide" evidence="13">
    <location>
        <begin position="1"/>
        <end position="21"/>
    </location>
</feature>
<dbReference type="InterPro" id="IPR005123">
    <property type="entry name" value="Oxoglu/Fe-dep_dioxygenase_dom"/>
</dbReference>
<dbReference type="Pfam" id="PF25342">
    <property type="entry name" value="GT_PLOD"/>
    <property type="match status" value="1"/>
</dbReference>
<dbReference type="InterPro" id="IPR050757">
    <property type="entry name" value="Collagen_mod_GT25"/>
</dbReference>
<evidence type="ECO:0000256" key="9">
    <source>
        <dbReference type="ARBA" id="ARBA00023002"/>
    </source>
</evidence>
<evidence type="ECO:0000256" key="2">
    <source>
        <dbReference type="ARBA" id="ARBA00004240"/>
    </source>
</evidence>
<keyword evidence="7" id="KW-0847">Vitamin C</keyword>
<dbReference type="Pfam" id="PF03171">
    <property type="entry name" value="2OG-FeII_Oxy"/>
    <property type="match status" value="1"/>
</dbReference>
<dbReference type="EC" id="1.14.11.4" evidence="3"/>
<gene>
    <name evidence="15" type="ORF">O3M35_002249</name>
</gene>
<dbReference type="GO" id="GO:0008475">
    <property type="term" value="F:procollagen-lysine 5-dioxygenase activity"/>
    <property type="evidence" value="ECO:0007669"/>
    <property type="project" value="UniProtKB-EC"/>
</dbReference>
<comment type="catalytic activity">
    <reaction evidence="12">
        <text>L-lysyl-[collagen] + 2-oxoglutarate + O2 = (5R)-5-hydroxy-L-lysyl-[collagen] + succinate + CO2</text>
        <dbReference type="Rhea" id="RHEA:16569"/>
        <dbReference type="Rhea" id="RHEA-COMP:12751"/>
        <dbReference type="Rhea" id="RHEA-COMP:12752"/>
        <dbReference type="ChEBI" id="CHEBI:15379"/>
        <dbReference type="ChEBI" id="CHEBI:16526"/>
        <dbReference type="ChEBI" id="CHEBI:16810"/>
        <dbReference type="ChEBI" id="CHEBI:29969"/>
        <dbReference type="ChEBI" id="CHEBI:30031"/>
        <dbReference type="ChEBI" id="CHEBI:133442"/>
        <dbReference type="EC" id="1.14.11.4"/>
    </reaction>
</comment>
<evidence type="ECO:0000256" key="6">
    <source>
        <dbReference type="ARBA" id="ARBA00022824"/>
    </source>
</evidence>
<dbReference type="PROSITE" id="PS51471">
    <property type="entry name" value="FE2OG_OXY"/>
    <property type="match status" value="1"/>
</dbReference>
<dbReference type="SMART" id="SM00702">
    <property type="entry name" value="P4Hc"/>
    <property type="match status" value="1"/>
</dbReference>
<keyword evidence="9" id="KW-0560">Oxidoreductase</keyword>
<dbReference type="InterPro" id="IPR006620">
    <property type="entry name" value="Pro_4_hyd_alph"/>
</dbReference>
<feature type="domain" description="Fe2OG dioxygenase" evidence="14">
    <location>
        <begin position="646"/>
        <end position="739"/>
    </location>
</feature>
<dbReference type="PANTHER" id="PTHR10730:SF45">
    <property type="entry name" value="PROCOLLAGEN-LYSINE,2-OXOGLUTARATE 5-DIOXYGENASE"/>
    <property type="match status" value="1"/>
</dbReference>
<sequence>MPSLWLYCIVMISSGFTTASGNKHTFCYNDKINDVCPRVIVDDIIQDFLVLTVATDETDGYKRFMRSADVYNIPVKVLGMHEKWEGGNMNYRGGGHKVNLLRRALKPYKDNTSKIVMFTDSYDVIFLGGVDQILQRFIELDSRLVFSAEVFCWPDEDLASKYPVTESPYKYLNSGGLIGYASDLYTLLDSQRLKNKDDDQLYYTNLFLDKTLREKYRMRLDHKASIFQNIHGAENDLKLDTDVEGSSLENILTGTKPLVLHGNGPRKLFLNSVGNYLANSWDSINRCTACDTIELKEDLPTVQLSIFVTVNTPFMEEFLEKIDKLSYPKKRIHVFIYNNAKAHVKILSKWIEDNTGSYNSFKQITPSDGLTEDAARNLAVDYCAQKGCAYYFNLDSVAHLDNPNVLKSLIEANRGVVAPMLVRTYKAWSNFWGSLNADGFYARSFDYMDIVNNDKRGIWNVPYITHCYLVNGTLLNKLKNVYTEPGSDPDMAFCKELRDKGIFMFVDNRDDYGHLVDPETYNPALMNPEIYQVMENQWDWEQRYLHPNFSKSLEPGNVPLQPCPDVYWFPVVTPRFCKELIEIMEGFGKWSTGSNYDERLNGGYENVPTRDIHMNQVGLDKHWLYILKQYIRPLQEHVFIGYFHDPPKSLMNFVVRYRPDEQPSLRPHHDSSTYTINIALNRPNIDYTGGGCHFLRYNCSVTDTKVGWTLMHPGRLTHYHEGLRVTSGTRYIMISFVDP</sequence>
<organism evidence="15 16">
    <name type="scientific">Rhynocoris fuscipes</name>
    <dbReference type="NCBI Taxonomy" id="488301"/>
    <lineage>
        <taxon>Eukaryota</taxon>
        <taxon>Metazoa</taxon>
        <taxon>Ecdysozoa</taxon>
        <taxon>Arthropoda</taxon>
        <taxon>Hexapoda</taxon>
        <taxon>Insecta</taxon>
        <taxon>Pterygota</taxon>
        <taxon>Neoptera</taxon>
        <taxon>Paraneoptera</taxon>
        <taxon>Hemiptera</taxon>
        <taxon>Heteroptera</taxon>
        <taxon>Panheteroptera</taxon>
        <taxon>Cimicomorpha</taxon>
        <taxon>Reduviidae</taxon>
        <taxon>Harpactorinae</taxon>
        <taxon>Harpactorini</taxon>
        <taxon>Rhynocoris</taxon>
    </lineage>
</organism>
<reference evidence="15 16" key="1">
    <citation type="submission" date="2022-12" db="EMBL/GenBank/DDBJ databases">
        <title>Chromosome-level genome assembly of true bugs.</title>
        <authorList>
            <person name="Ma L."/>
            <person name="Li H."/>
        </authorList>
    </citation>
    <scope>NUCLEOTIDE SEQUENCE [LARGE SCALE GENOMIC DNA]</scope>
    <source>
        <strain evidence="15">Lab_2022b</strain>
    </source>
</reference>
<dbReference type="Gene3D" id="2.60.120.620">
    <property type="entry name" value="q2cbj1_9rhob like domain"/>
    <property type="match status" value="1"/>
</dbReference>
<dbReference type="InterPro" id="IPR057589">
    <property type="entry name" value="GT_PLOD"/>
</dbReference>
<feature type="chain" id="PRO_5043766104" description="procollagen-lysine 5-dioxygenase" evidence="13">
    <location>
        <begin position="22"/>
        <end position="739"/>
    </location>
</feature>
<dbReference type="InterPro" id="IPR029044">
    <property type="entry name" value="Nucleotide-diphossugar_trans"/>
</dbReference>
<evidence type="ECO:0000256" key="8">
    <source>
        <dbReference type="ARBA" id="ARBA00022964"/>
    </source>
</evidence>
<evidence type="ECO:0000256" key="1">
    <source>
        <dbReference type="ARBA" id="ARBA00001961"/>
    </source>
</evidence>
<keyword evidence="5 13" id="KW-0732">Signal</keyword>
<evidence type="ECO:0000256" key="10">
    <source>
        <dbReference type="ARBA" id="ARBA00023004"/>
    </source>
</evidence>
<keyword evidence="6" id="KW-0256">Endoplasmic reticulum</keyword>
<evidence type="ECO:0000313" key="16">
    <source>
        <dbReference type="Proteomes" id="UP001461498"/>
    </source>
</evidence>
<dbReference type="InterPro" id="IPR044861">
    <property type="entry name" value="IPNS-like_FE2OG_OXY"/>
</dbReference>
<dbReference type="PANTHER" id="PTHR10730">
    <property type="entry name" value="PROCOLLAGEN-LYSINE,2-OXOGLUTARATE 5-DIOXYGENASE/GLYCOSYLTRANSFERASE 25 FAMILY MEMBER"/>
    <property type="match status" value="1"/>
</dbReference>
<evidence type="ECO:0000256" key="13">
    <source>
        <dbReference type="SAM" id="SignalP"/>
    </source>
</evidence>
<dbReference type="GO" id="GO:0005506">
    <property type="term" value="F:iron ion binding"/>
    <property type="evidence" value="ECO:0007669"/>
    <property type="project" value="InterPro"/>
</dbReference>
<dbReference type="AlphaFoldDB" id="A0AAW1CTS1"/>
<keyword evidence="11" id="KW-0325">Glycoprotein</keyword>
<dbReference type="Proteomes" id="UP001461498">
    <property type="component" value="Unassembled WGS sequence"/>
</dbReference>
<evidence type="ECO:0000256" key="12">
    <source>
        <dbReference type="ARBA" id="ARBA00047930"/>
    </source>
</evidence>
<evidence type="ECO:0000256" key="4">
    <source>
        <dbReference type="ARBA" id="ARBA00022723"/>
    </source>
</evidence>
<evidence type="ECO:0000256" key="5">
    <source>
        <dbReference type="ARBA" id="ARBA00022729"/>
    </source>
</evidence>
<accession>A0AAW1CTS1</accession>
<protein>
    <recommendedName>
        <fullName evidence="3">procollagen-lysine 5-dioxygenase</fullName>
        <ecNumber evidence="3">1.14.11.4</ecNumber>
    </recommendedName>
</protein>
<keyword evidence="4" id="KW-0479">Metal-binding</keyword>
<name>A0AAW1CTS1_9HEMI</name>
<evidence type="ECO:0000256" key="3">
    <source>
        <dbReference type="ARBA" id="ARBA00012264"/>
    </source>
</evidence>
<evidence type="ECO:0000256" key="11">
    <source>
        <dbReference type="ARBA" id="ARBA00023180"/>
    </source>
</evidence>
<comment type="caution">
    <text evidence="15">The sequence shown here is derived from an EMBL/GenBank/DDBJ whole genome shotgun (WGS) entry which is preliminary data.</text>
</comment>
<comment type="cofactor">
    <cofactor evidence="1">
        <name>L-ascorbate</name>
        <dbReference type="ChEBI" id="CHEBI:38290"/>
    </cofactor>
</comment>
<comment type="subcellular location">
    <subcellularLocation>
        <location evidence="2">Endoplasmic reticulum</location>
    </subcellularLocation>
</comment>